<proteinExistence type="predicted"/>
<reference evidence="1" key="1">
    <citation type="submission" date="2017-07" db="EMBL/GenBank/DDBJ databases">
        <authorList>
            <person name="Mikheyev A."/>
            <person name="Grau M."/>
        </authorList>
    </citation>
    <scope>NUCLEOTIDE SEQUENCE</scope>
    <source>
        <tissue evidence="1">Venom_gland</tissue>
    </source>
</reference>
<name>A0A2D4JPB5_MICLE</name>
<dbReference type="AlphaFoldDB" id="A0A2D4JPB5"/>
<reference evidence="1" key="2">
    <citation type="submission" date="2017-11" db="EMBL/GenBank/DDBJ databases">
        <title>Coralsnake Venomics: Analyses of Venom Gland Transcriptomes and Proteomes of Six Brazilian Taxa.</title>
        <authorList>
            <person name="Aird S.D."/>
            <person name="Jorge da Silva N."/>
            <person name="Qiu L."/>
            <person name="Villar-Briones A."/>
            <person name="Aparecida-Saddi V."/>
            <person name="Campos-Telles M.P."/>
            <person name="Grau M."/>
            <person name="Mikheyev A.S."/>
        </authorList>
    </citation>
    <scope>NUCLEOTIDE SEQUENCE</scope>
    <source>
        <tissue evidence="1">Venom_gland</tissue>
    </source>
</reference>
<organism evidence="1">
    <name type="scientific">Micrurus lemniscatus lemniscatus</name>
    <dbReference type="NCBI Taxonomy" id="129467"/>
    <lineage>
        <taxon>Eukaryota</taxon>
        <taxon>Metazoa</taxon>
        <taxon>Chordata</taxon>
        <taxon>Craniata</taxon>
        <taxon>Vertebrata</taxon>
        <taxon>Euteleostomi</taxon>
        <taxon>Lepidosauria</taxon>
        <taxon>Squamata</taxon>
        <taxon>Bifurcata</taxon>
        <taxon>Unidentata</taxon>
        <taxon>Episquamata</taxon>
        <taxon>Toxicofera</taxon>
        <taxon>Serpentes</taxon>
        <taxon>Colubroidea</taxon>
        <taxon>Elapidae</taxon>
        <taxon>Elapinae</taxon>
        <taxon>Micrurus</taxon>
    </lineage>
</organism>
<accession>A0A2D4JPB5</accession>
<protein>
    <submittedName>
        <fullName evidence="1">Uncharacterized protein</fullName>
    </submittedName>
</protein>
<sequence length="99" mass="11654">MQLTEQKMKHLIKDRLMGIRKEALCSWGIQTGYLSNLFPMRVQELHLDFGGLHCTVIILFLRKTKRWKCWQEAFNPPSMQFQCHNNWQSGSISITERGS</sequence>
<evidence type="ECO:0000313" key="1">
    <source>
        <dbReference type="EMBL" id="LAA98331.1"/>
    </source>
</evidence>
<dbReference type="EMBL" id="IACK01222429">
    <property type="protein sequence ID" value="LAA98331.1"/>
    <property type="molecule type" value="Transcribed_RNA"/>
</dbReference>